<gene>
    <name evidence="6" type="ORF">QNH39_23930</name>
</gene>
<dbReference type="Gene3D" id="3.60.10.10">
    <property type="entry name" value="Endonuclease/exonuclease/phosphatase"/>
    <property type="match status" value="1"/>
</dbReference>
<dbReference type="Pfam" id="PF04231">
    <property type="entry name" value="Endonuclease_1"/>
    <property type="match status" value="1"/>
</dbReference>
<dbReference type="PANTHER" id="PTHR42834">
    <property type="entry name" value="ENDONUCLEASE/EXONUCLEASE/PHOSPHATASE FAMILY PROTEIN (AFU_ORTHOLOGUE AFUA_3G09210)"/>
    <property type="match status" value="1"/>
</dbReference>
<evidence type="ECO:0000313" key="7">
    <source>
        <dbReference type="Proteomes" id="UP001178288"/>
    </source>
</evidence>
<dbReference type="InterPro" id="IPR059177">
    <property type="entry name" value="GH29D-like_dom"/>
</dbReference>
<feature type="domain" description="GH29D-like beta-sandwich" evidence="2">
    <location>
        <begin position="417"/>
        <end position="482"/>
    </location>
</feature>
<dbReference type="RefSeq" id="WP_066092372.1">
    <property type="nucleotide sequence ID" value="NZ_CP126114.1"/>
</dbReference>
<organism evidence="6 7">
    <name type="scientific">Neobacillus novalis</name>
    <dbReference type="NCBI Taxonomy" id="220687"/>
    <lineage>
        <taxon>Bacteria</taxon>
        <taxon>Bacillati</taxon>
        <taxon>Bacillota</taxon>
        <taxon>Bacilli</taxon>
        <taxon>Bacillales</taxon>
        <taxon>Bacillaceae</taxon>
        <taxon>Neobacillus</taxon>
    </lineage>
</organism>
<dbReference type="CDD" id="cd04486">
    <property type="entry name" value="YhcR_OBF_like"/>
    <property type="match status" value="1"/>
</dbReference>
<dbReference type="InterPro" id="IPR043744">
    <property type="entry name" value="DUF5689"/>
</dbReference>
<dbReference type="GO" id="GO:0004519">
    <property type="term" value="F:endonuclease activity"/>
    <property type="evidence" value="ECO:0007669"/>
    <property type="project" value="UniProtKB-KW"/>
</dbReference>
<evidence type="ECO:0000259" key="4">
    <source>
        <dbReference type="Pfam" id="PF19580"/>
    </source>
</evidence>
<dbReference type="PANTHER" id="PTHR42834:SF1">
    <property type="entry name" value="ENDONUCLEASE_EXONUCLEASE_PHOSPHATASE FAMILY PROTEIN (AFU_ORTHOLOGUE AFUA_3G09210)"/>
    <property type="match status" value="1"/>
</dbReference>
<dbReference type="SUPFAM" id="SSF56219">
    <property type="entry name" value="DNase I-like"/>
    <property type="match status" value="1"/>
</dbReference>
<evidence type="ECO:0000313" key="6">
    <source>
        <dbReference type="EMBL" id="WHY85624.1"/>
    </source>
</evidence>
<feature type="signal peptide" evidence="1">
    <location>
        <begin position="1"/>
        <end position="32"/>
    </location>
</feature>
<proteinExistence type="predicted"/>
<dbReference type="Pfam" id="PF19886">
    <property type="entry name" value="DUF6359"/>
    <property type="match status" value="1"/>
</dbReference>
<dbReference type="Pfam" id="PF13290">
    <property type="entry name" value="CHB_HEX_C_1"/>
    <property type="match status" value="2"/>
</dbReference>
<keyword evidence="6" id="KW-0378">Hydrolase</keyword>
<dbReference type="EMBL" id="CP126114">
    <property type="protein sequence ID" value="WHY85624.1"/>
    <property type="molecule type" value="Genomic_DNA"/>
</dbReference>
<dbReference type="InterPro" id="IPR007346">
    <property type="entry name" value="Endonuclease-I"/>
</dbReference>
<evidence type="ECO:0000259" key="5">
    <source>
        <dbReference type="Pfam" id="PF19886"/>
    </source>
</evidence>
<accession>A0AA95MKL4</accession>
<dbReference type="InterPro" id="IPR045939">
    <property type="entry name" value="YhcR_N"/>
</dbReference>
<evidence type="ECO:0000259" key="2">
    <source>
        <dbReference type="Pfam" id="PF13290"/>
    </source>
</evidence>
<reference evidence="6" key="1">
    <citation type="submission" date="2023-05" db="EMBL/GenBank/DDBJ databases">
        <title>Comparative genomics of Bacillaceae isolates and their secondary metabolite potential.</title>
        <authorList>
            <person name="Song L."/>
            <person name="Nielsen L.J."/>
            <person name="Mohite O."/>
            <person name="Xu X."/>
            <person name="Weber T."/>
            <person name="Kovacs A.T."/>
        </authorList>
    </citation>
    <scope>NUCLEOTIDE SEQUENCE</scope>
    <source>
        <strain evidence="6">XLM17</strain>
    </source>
</reference>
<feature type="chain" id="PRO_5041720486" evidence="1">
    <location>
        <begin position="33"/>
        <end position="1442"/>
    </location>
</feature>
<dbReference type="InterPro" id="IPR036691">
    <property type="entry name" value="Endo/exonu/phosph_ase_sf"/>
</dbReference>
<dbReference type="Pfam" id="PF19580">
    <property type="entry name" value="Exo_endo_phos_3"/>
    <property type="match status" value="1"/>
</dbReference>
<feature type="domain" description="GH29D-like beta-sandwich" evidence="2">
    <location>
        <begin position="159"/>
        <end position="225"/>
    </location>
</feature>
<protein>
    <submittedName>
        <fullName evidence="6">Endonuclease</fullName>
    </submittedName>
</protein>
<keyword evidence="6" id="KW-0540">Nuclease</keyword>
<feature type="domain" description="DUF5689" evidence="3">
    <location>
        <begin position="258"/>
        <end position="403"/>
    </location>
</feature>
<keyword evidence="7" id="KW-1185">Reference proteome</keyword>
<dbReference type="Pfam" id="PF18942">
    <property type="entry name" value="DUF5689"/>
    <property type="match status" value="1"/>
</dbReference>
<dbReference type="InterPro" id="IPR005135">
    <property type="entry name" value="Endo/exonuclease/phosphatase"/>
</dbReference>
<evidence type="ECO:0000259" key="3">
    <source>
        <dbReference type="Pfam" id="PF18942"/>
    </source>
</evidence>
<dbReference type="InterPro" id="IPR044925">
    <property type="entry name" value="His-Me_finger_sf"/>
</dbReference>
<feature type="domain" description="Endonuclease/exonuclease/phosphatase" evidence="4">
    <location>
        <begin position="890"/>
        <end position="1032"/>
    </location>
</feature>
<keyword evidence="6" id="KW-0255">Endonuclease</keyword>
<name>A0AA95MKL4_9BACI</name>
<keyword evidence="1" id="KW-0732">Signal</keyword>
<evidence type="ECO:0000256" key="1">
    <source>
        <dbReference type="SAM" id="SignalP"/>
    </source>
</evidence>
<sequence length="1442" mass="153123">MKYKTKKRILNIGLIFALVLSLFAPFQNVSKAADYITVAEAIAKNAAGGKATVQGYIVAFATGSNAITQDPSKFSSDFNYSIADSPSETDKAKMLNVQIPTNFRATHGLQSNPTNIGKKVLISGDLLAYNSMPGLKNATSMEFVTVTDPTKVSAVTATPEAGAVPAGTTVTLATATADAKIYYTTNGTEPTAASTAYTAPIVINGAVTIKAVAIKAGLTNSDVATFAYSILQANTIAEVRAMALQSNVQTSGVVTAVLGRAIYFQDATAGIVAYTPTDSTTIQPGNKITVSGKLTEYSTLLEIEANHENIVVTGTGAVPAAELVKAADLQESKEATLLKLKNVTVGAFAGGNYTTTDADGTSFQVRPTDAAMLTTGTTYEEITGVLSQFGGVYQLLPRNAGDIIKDSSIVQSVVATPGAGLVKAGTEVTLATGTIGAAIHYTVDGSVPTAASPVYSQPIVISKATTIKAVAVKAGMTNSPVASFDYVIQDGAIHIYDIQGKSHTSPFNGKTVTDVEGVVTYIDGTSRFFIQDLIGDGDPNTSDAILVFKSAHGVSIGDRVKVSGKVTEYYGEGYAEKTTTDLTITEIEATTITKNGTAPLPAPIRLGVDRICPPEIIDNDQFSVFDPEEDAIDFWESLEGMYVQVDDPKVIALQKDGLVWVVPKDYPTNVEPGGLRITATNSNPNRIGVDIRNGSTANKSYRAKMGDYFTGSIKGIVNYGYSNFKLMTQEPTLPKLTETPIVRAATKITPAADKLTVGTYNVENFSTVTPDDKVTKIGDAIVNKMKNPDIIGLNEIQDNNGETDNGTVDGTQSAQKIIDKIKTLGGPTYAYTEIVPVNNQDGGAPGGNIRVAFLYNKDRVSLTAGAQKGTSTQAVGFENGKLTLNPGRIDPTNSAFNSSRKPLAAQFDFQGQSIIVVANHFNSKGGDQPLFGKTQPPVLSSEIQRHKIAAIVNNFVKNVKAKDANANVVLLGDFNDFEFTKTLEIAKGNELTNMIDKVPANERYNYSYQGNAQVLDQVLVTNNMVANTTVDILHINSGFMDVHGRASDHDPILIQTQLKAAGGEVLPPVTPPAGTKVYNLNGFTTKKLTVNNVGADITVSADSVISEGIVLTGSYAKLSGAGLKNTAITLSPTAPGAVIDLGGNDVKEVVIASANISQIRGVEKVQKWTVKDGVDTSNIKFTKVSGEVIPAPVSSPVSPPVDTPVDPPAPGNEVEAYYQAAAGKTGADLKLALHNIIKVQKKLTYAAVTEALKKTDEDPNNPNNVILLYTGRSQAKTTFGSGANDWNREHVWAKSHGNFGTSVGPGTDIHHLRPTDASVNSTRGHLDFDNGGKPQGECEGCFYDSDSFEPPNRVKGDIARMLMYMAVRYEGDGGEIDLELADKVNTYPTPFHGKKSVLLQWSKMDPPDAFEKHRNDVIESIQGNRNPFIDHPEWADSIWPAS</sequence>
<feature type="domain" description="Endonuclease YhcR N-terminal" evidence="5">
    <location>
        <begin position="36"/>
        <end position="143"/>
    </location>
</feature>
<dbReference type="Proteomes" id="UP001178288">
    <property type="component" value="Chromosome"/>
</dbReference>
<dbReference type="SUPFAM" id="SSF54060">
    <property type="entry name" value="His-Me finger endonucleases"/>
    <property type="match status" value="1"/>
</dbReference>
<dbReference type="KEGG" id="nnv:QNH39_23930"/>